<accession>A0A2W1BNL3</accession>
<name>A0A2W1BNL3_HELAM</name>
<keyword evidence="3" id="KW-1185">Reference proteome</keyword>
<evidence type="ECO:0000256" key="1">
    <source>
        <dbReference type="SAM" id="MobiDB-lite"/>
    </source>
</evidence>
<evidence type="ECO:0000313" key="3">
    <source>
        <dbReference type="Proteomes" id="UP000249218"/>
    </source>
</evidence>
<evidence type="ECO:0000313" key="2">
    <source>
        <dbReference type="EMBL" id="PZC74867.1"/>
    </source>
</evidence>
<sequence length="136" mass="14296">MAPLGARVLCIISEKVLDALLRVIGGGIGGASSRCARRPGRVCARRAPVCVRLSGHTARLARPAPPRRLIGPSITAAARARALHPAALRGAKPAPAASRLSTLDPRAEGPVCSGRSRRLHRRVNAATRATEIEAYF</sequence>
<organism evidence="2 3">
    <name type="scientific">Helicoverpa armigera</name>
    <name type="common">Cotton bollworm</name>
    <name type="synonym">Heliothis armigera</name>
    <dbReference type="NCBI Taxonomy" id="29058"/>
    <lineage>
        <taxon>Eukaryota</taxon>
        <taxon>Metazoa</taxon>
        <taxon>Ecdysozoa</taxon>
        <taxon>Arthropoda</taxon>
        <taxon>Hexapoda</taxon>
        <taxon>Insecta</taxon>
        <taxon>Pterygota</taxon>
        <taxon>Neoptera</taxon>
        <taxon>Endopterygota</taxon>
        <taxon>Lepidoptera</taxon>
        <taxon>Glossata</taxon>
        <taxon>Ditrysia</taxon>
        <taxon>Noctuoidea</taxon>
        <taxon>Noctuidae</taxon>
        <taxon>Heliothinae</taxon>
        <taxon>Helicoverpa</taxon>
    </lineage>
</organism>
<feature type="region of interest" description="Disordered" evidence="1">
    <location>
        <begin position="94"/>
        <end position="113"/>
    </location>
</feature>
<proteinExistence type="predicted"/>
<reference evidence="2 3" key="1">
    <citation type="journal article" date="2017" name="BMC Biol.">
        <title>Genomic innovations, transcriptional plasticity and gene loss underlying the evolution and divergence of two highly polyphagous and invasive Helicoverpa pest species.</title>
        <authorList>
            <person name="Pearce S.L."/>
            <person name="Clarke D.F."/>
            <person name="East P.D."/>
            <person name="Elfekih S."/>
            <person name="Gordon K.H."/>
            <person name="Jermiin L.S."/>
            <person name="McGaughran A."/>
            <person name="Oakeshott J.G."/>
            <person name="Papanikolaou A."/>
            <person name="Perera O.P."/>
            <person name="Rane R.V."/>
            <person name="Richards S."/>
            <person name="Tay W.T."/>
            <person name="Walsh T.K."/>
            <person name="Anderson A."/>
            <person name="Anderson C.J."/>
            <person name="Asgari S."/>
            <person name="Board P.G."/>
            <person name="Bretschneider A."/>
            <person name="Campbell P.M."/>
            <person name="Chertemps T."/>
            <person name="Christeller J.T."/>
            <person name="Coppin C.W."/>
            <person name="Downes S.J."/>
            <person name="Duan G."/>
            <person name="Farnsworth C.A."/>
            <person name="Good R.T."/>
            <person name="Han L.B."/>
            <person name="Han Y.C."/>
            <person name="Hatje K."/>
            <person name="Horne I."/>
            <person name="Huang Y.P."/>
            <person name="Hughes D.S."/>
            <person name="Jacquin-Joly E."/>
            <person name="James W."/>
            <person name="Jhangiani S."/>
            <person name="Kollmar M."/>
            <person name="Kuwar S.S."/>
            <person name="Li S."/>
            <person name="Liu N.Y."/>
            <person name="Maibeche M.T."/>
            <person name="Miller J.R."/>
            <person name="Montagne N."/>
            <person name="Perry T."/>
            <person name="Qu J."/>
            <person name="Song S.V."/>
            <person name="Sutton G.G."/>
            <person name="Vogel H."/>
            <person name="Walenz B.P."/>
            <person name="Xu W."/>
            <person name="Zhang H.J."/>
            <person name="Zou Z."/>
            <person name="Batterham P."/>
            <person name="Edwards O.R."/>
            <person name="Feyereisen R."/>
            <person name="Gibbs R.A."/>
            <person name="Heckel D.G."/>
            <person name="McGrath A."/>
            <person name="Robin C."/>
            <person name="Scherer S.E."/>
            <person name="Worley K.C."/>
            <person name="Wu Y.D."/>
        </authorList>
    </citation>
    <scope>NUCLEOTIDE SEQUENCE [LARGE SCALE GENOMIC DNA]</scope>
    <source>
        <strain evidence="2">Harm_GR_Male_#8</strain>
        <tissue evidence="2">Whole organism</tissue>
    </source>
</reference>
<gene>
    <name evidence="2" type="primary">HaOG207087</name>
    <name evidence="2" type="ORF">B5X24_HaOG207087</name>
</gene>
<dbReference type="AlphaFoldDB" id="A0A2W1BNL3"/>
<dbReference type="Proteomes" id="UP000249218">
    <property type="component" value="Unassembled WGS sequence"/>
</dbReference>
<dbReference type="EMBL" id="KZ150023">
    <property type="protein sequence ID" value="PZC74867.1"/>
    <property type="molecule type" value="Genomic_DNA"/>
</dbReference>
<protein>
    <submittedName>
        <fullName evidence="2">Uncharacterized protein</fullName>
    </submittedName>
</protein>